<evidence type="ECO:0000313" key="1">
    <source>
        <dbReference type="EMBL" id="MBA8805580.1"/>
    </source>
</evidence>
<accession>A0A7W3J4H7</accession>
<organism evidence="2 3">
    <name type="scientific">Nocardioides ginsengisegetis</name>
    <dbReference type="NCBI Taxonomy" id="661491"/>
    <lineage>
        <taxon>Bacteria</taxon>
        <taxon>Bacillati</taxon>
        <taxon>Actinomycetota</taxon>
        <taxon>Actinomycetes</taxon>
        <taxon>Propionibacteriales</taxon>
        <taxon>Nocardioidaceae</taxon>
        <taxon>Nocardioides</taxon>
    </lineage>
</organism>
<gene>
    <name evidence="1" type="ORF">FB382_003925</name>
    <name evidence="2" type="ORF">FB382_004355</name>
</gene>
<sequence>MSADNWGVCPQCKVSRERDIANTERAVAETYGKVSVEKFDDARARLEAKRAEPIQYTLREDYEMGLDEDGEFYVIYSGGCRECGLTHKFKHSEQVDLTGGAA</sequence>
<protein>
    <submittedName>
        <fullName evidence="2">Uncharacterized protein</fullName>
    </submittedName>
</protein>
<dbReference type="RefSeq" id="WP_182541641.1">
    <property type="nucleotide sequence ID" value="NZ_JACGXA010000002.1"/>
</dbReference>
<dbReference type="AlphaFoldDB" id="A0A7W3J4H7"/>
<dbReference type="EMBL" id="JACGXA010000004">
    <property type="protein sequence ID" value="MBA8806004.1"/>
    <property type="molecule type" value="Genomic_DNA"/>
</dbReference>
<evidence type="ECO:0000313" key="3">
    <source>
        <dbReference type="Proteomes" id="UP000580910"/>
    </source>
</evidence>
<name>A0A7W3J4H7_9ACTN</name>
<dbReference type="EMBL" id="JACGXA010000002">
    <property type="protein sequence ID" value="MBA8805580.1"/>
    <property type="molecule type" value="Genomic_DNA"/>
</dbReference>
<reference evidence="2 3" key="1">
    <citation type="submission" date="2020-07" db="EMBL/GenBank/DDBJ databases">
        <title>Sequencing the genomes of 1000 actinobacteria strains.</title>
        <authorList>
            <person name="Klenk H.-P."/>
        </authorList>
    </citation>
    <scope>NUCLEOTIDE SEQUENCE [LARGE SCALE GENOMIC DNA]</scope>
    <source>
        <strain evidence="2 3">DSM 21349</strain>
    </source>
</reference>
<keyword evidence="3" id="KW-1185">Reference proteome</keyword>
<dbReference type="Proteomes" id="UP000580910">
    <property type="component" value="Unassembled WGS sequence"/>
</dbReference>
<comment type="caution">
    <text evidence="2">The sequence shown here is derived from an EMBL/GenBank/DDBJ whole genome shotgun (WGS) entry which is preliminary data.</text>
</comment>
<evidence type="ECO:0000313" key="2">
    <source>
        <dbReference type="EMBL" id="MBA8806004.1"/>
    </source>
</evidence>
<proteinExistence type="predicted"/>